<sequence>MNTTDLSPTAHPPQAGPSPARVEDAIAAIPARTPRTSTADRLAMRIGLWLLLWSTRPSDDRESAERAHAARLVADATRAEHDVAVARAQSLYGAHRFIR</sequence>
<name>A0AA97FEM8_9MICO</name>
<proteinExistence type="predicted"/>
<reference evidence="2 3" key="1">
    <citation type="submission" date="2023-02" db="EMBL/GenBank/DDBJ databases">
        <title>Microbacterium betulae sp. nov., isolated from birch wood.</title>
        <authorList>
            <person name="Pasciak M."/>
            <person name="Pawlik K.J."/>
            <person name="Martynowski D."/>
            <person name="Laczmanski L."/>
            <person name="Ciekot J."/>
            <person name="Szponar B."/>
            <person name="Wojcik-Fatla A."/>
            <person name="Mackiewicz B."/>
            <person name="Farian E."/>
            <person name="Cholewa G."/>
            <person name="Cholewa A."/>
            <person name="Dutkiewicz J."/>
        </authorList>
    </citation>
    <scope>NUCLEOTIDE SEQUENCE [LARGE SCALE GENOMIC DNA]</scope>
    <source>
        <strain evidence="2 3">AB</strain>
    </source>
</reference>
<dbReference type="AlphaFoldDB" id="A0AA97FEM8"/>
<dbReference type="KEGG" id="mbet:N8K70_09400"/>
<evidence type="ECO:0000256" key="1">
    <source>
        <dbReference type="SAM" id="MobiDB-lite"/>
    </source>
</evidence>
<protein>
    <submittedName>
        <fullName evidence="2">Uncharacterized protein</fullName>
    </submittedName>
</protein>
<dbReference type="RefSeq" id="WP_317138089.1">
    <property type="nucleotide sequence ID" value="NZ_CP118157.1"/>
</dbReference>
<gene>
    <name evidence="2" type="ORF">N8K70_09400</name>
</gene>
<dbReference type="Proteomes" id="UP001305498">
    <property type="component" value="Chromosome"/>
</dbReference>
<evidence type="ECO:0000313" key="3">
    <source>
        <dbReference type="Proteomes" id="UP001305498"/>
    </source>
</evidence>
<dbReference type="EMBL" id="CP118157">
    <property type="protein sequence ID" value="WOF21610.1"/>
    <property type="molecule type" value="Genomic_DNA"/>
</dbReference>
<keyword evidence="3" id="KW-1185">Reference proteome</keyword>
<evidence type="ECO:0000313" key="2">
    <source>
        <dbReference type="EMBL" id="WOF21610.1"/>
    </source>
</evidence>
<feature type="region of interest" description="Disordered" evidence="1">
    <location>
        <begin position="1"/>
        <end position="21"/>
    </location>
</feature>
<accession>A0AA97FEM8</accession>
<organism evidence="2 3">
    <name type="scientific">Microbacterium betulae</name>
    <dbReference type="NCBI Taxonomy" id="2981139"/>
    <lineage>
        <taxon>Bacteria</taxon>
        <taxon>Bacillati</taxon>
        <taxon>Actinomycetota</taxon>
        <taxon>Actinomycetes</taxon>
        <taxon>Micrococcales</taxon>
        <taxon>Microbacteriaceae</taxon>
        <taxon>Microbacterium</taxon>
    </lineage>
</organism>